<feature type="domain" description="Transposase Tc1-like" evidence="1">
    <location>
        <begin position="14"/>
        <end position="70"/>
    </location>
</feature>
<comment type="caution">
    <text evidence="2">The sequence shown here is derived from an EMBL/GenBank/DDBJ whole genome shotgun (WGS) entry which is preliminary data.</text>
</comment>
<dbReference type="Pfam" id="PF01498">
    <property type="entry name" value="HTH_Tnp_Tc3_2"/>
    <property type="match status" value="1"/>
</dbReference>
<evidence type="ECO:0000259" key="1">
    <source>
        <dbReference type="Pfam" id="PF01498"/>
    </source>
</evidence>
<proteinExistence type="predicted"/>
<dbReference type="InterPro" id="IPR002492">
    <property type="entry name" value="Transposase_Tc1-like"/>
</dbReference>
<evidence type="ECO:0000313" key="2">
    <source>
        <dbReference type="EMBL" id="KAG7479001.1"/>
    </source>
</evidence>
<accession>A0AAV6PZC1</accession>
<name>A0AAV6PZC1_SOLSE</name>
<keyword evidence="3" id="KW-1185">Reference proteome</keyword>
<dbReference type="Proteomes" id="UP000693946">
    <property type="component" value="Linkage Group LG8"/>
</dbReference>
<dbReference type="GO" id="GO:0015074">
    <property type="term" value="P:DNA integration"/>
    <property type="evidence" value="ECO:0007669"/>
    <property type="project" value="InterPro"/>
</dbReference>
<reference evidence="2 3" key="1">
    <citation type="journal article" date="2021" name="Sci. Rep.">
        <title>Chromosome anchoring in Senegalese sole (Solea senegalensis) reveals sex-associated markers and genome rearrangements in flatfish.</title>
        <authorList>
            <person name="Guerrero-Cozar I."/>
            <person name="Gomez-Garrido J."/>
            <person name="Berbel C."/>
            <person name="Martinez-Blanch J.F."/>
            <person name="Alioto T."/>
            <person name="Claros M.G."/>
            <person name="Gagnaire P.A."/>
            <person name="Manchado M."/>
        </authorList>
    </citation>
    <scope>NUCLEOTIDE SEQUENCE [LARGE SCALE GENOMIC DNA]</scope>
    <source>
        <strain evidence="2">Sse05_10M</strain>
    </source>
</reference>
<organism evidence="2 3">
    <name type="scientific">Solea senegalensis</name>
    <name type="common">Senegalese sole</name>
    <dbReference type="NCBI Taxonomy" id="28829"/>
    <lineage>
        <taxon>Eukaryota</taxon>
        <taxon>Metazoa</taxon>
        <taxon>Chordata</taxon>
        <taxon>Craniata</taxon>
        <taxon>Vertebrata</taxon>
        <taxon>Euteleostomi</taxon>
        <taxon>Actinopterygii</taxon>
        <taxon>Neopterygii</taxon>
        <taxon>Teleostei</taxon>
        <taxon>Neoteleostei</taxon>
        <taxon>Acanthomorphata</taxon>
        <taxon>Carangaria</taxon>
        <taxon>Pleuronectiformes</taxon>
        <taxon>Pleuronectoidei</taxon>
        <taxon>Soleidae</taxon>
        <taxon>Solea</taxon>
    </lineage>
</organism>
<dbReference type="GO" id="GO:0003677">
    <property type="term" value="F:DNA binding"/>
    <property type="evidence" value="ECO:0007669"/>
    <property type="project" value="InterPro"/>
</dbReference>
<dbReference type="GO" id="GO:0006313">
    <property type="term" value="P:DNA transposition"/>
    <property type="evidence" value="ECO:0007669"/>
    <property type="project" value="InterPro"/>
</dbReference>
<evidence type="ECO:0000313" key="3">
    <source>
        <dbReference type="Proteomes" id="UP000693946"/>
    </source>
</evidence>
<gene>
    <name evidence="2" type="ORF">JOB18_015061</name>
</gene>
<protein>
    <recommendedName>
        <fullName evidence="1">Transposase Tc1-like domain-containing protein</fullName>
    </recommendedName>
</protein>
<sequence length="97" mass="11447">MIMRTVMTKIPQLPVNLVKDLQRPGTRVTKVIISNTLHRQGLKSCRSRRVPLLKPVRVQARLKFARNHMDDPEEDWENVMWSHETKLNSSCLEEEER</sequence>
<dbReference type="EMBL" id="JAGKHQ010000020">
    <property type="protein sequence ID" value="KAG7479001.1"/>
    <property type="molecule type" value="Genomic_DNA"/>
</dbReference>
<dbReference type="AlphaFoldDB" id="A0AAV6PZC1"/>